<comment type="caution">
    <text evidence="2">The sequence shown here is derived from an EMBL/GenBank/DDBJ whole genome shotgun (WGS) entry which is preliminary data.</text>
</comment>
<proteinExistence type="predicted"/>
<dbReference type="Proteomes" id="UP000523795">
    <property type="component" value="Unassembled WGS sequence"/>
</dbReference>
<organism evidence="2 3">
    <name type="scientific">Arthrobacter deserti</name>
    <dbReference type="NCBI Taxonomy" id="1742687"/>
    <lineage>
        <taxon>Bacteria</taxon>
        <taxon>Bacillati</taxon>
        <taxon>Actinomycetota</taxon>
        <taxon>Actinomycetes</taxon>
        <taxon>Micrococcales</taxon>
        <taxon>Micrococcaceae</taxon>
        <taxon>Arthrobacter</taxon>
    </lineage>
</organism>
<dbReference type="InterPro" id="IPR014710">
    <property type="entry name" value="RmlC-like_jellyroll"/>
</dbReference>
<protein>
    <submittedName>
        <fullName evidence="2">Cupin domain-containing protein</fullName>
    </submittedName>
</protein>
<evidence type="ECO:0000313" key="2">
    <source>
        <dbReference type="EMBL" id="NKX52650.1"/>
    </source>
</evidence>
<keyword evidence="3" id="KW-1185">Reference proteome</keyword>
<evidence type="ECO:0000259" key="1">
    <source>
        <dbReference type="Pfam" id="PF07883"/>
    </source>
</evidence>
<reference evidence="2 3" key="1">
    <citation type="submission" date="2020-04" db="EMBL/GenBank/DDBJ databases">
        <authorList>
            <person name="Liu S."/>
        </authorList>
    </citation>
    <scope>NUCLEOTIDE SEQUENCE [LARGE SCALE GENOMIC DNA]</scope>
    <source>
        <strain evidence="2 3">CGMCC 1.15091</strain>
    </source>
</reference>
<sequence length="73" mass="7708">KPVVNTGSCQSHHVGYCISGSIEVEMADGTRATIKAGDSYAIPAGHDARVEGDEQFRAVEFLSAATYAKYSEG</sequence>
<dbReference type="InterPro" id="IPR013096">
    <property type="entry name" value="Cupin_2"/>
</dbReference>
<dbReference type="EMBL" id="JAAZSR010000645">
    <property type="protein sequence ID" value="NKX52650.1"/>
    <property type="molecule type" value="Genomic_DNA"/>
</dbReference>
<dbReference type="SUPFAM" id="SSF51182">
    <property type="entry name" value="RmlC-like cupins"/>
    <property type="match status" value="1"/>
</dbReference>
<dbReference type="Gene3D" id="2.60.120.10">
    <property type="entry name" value="Jelly Rolls"/>
    <property type="match status" value="1"/>
</dbReference>
<gene>
    <name evidence="2" type="ORF">HER39_19150</name>
</gene>
<feature type="non-terminal residue" evidence="2">
    <location>
        <position position="1"/>
    </location>
</feature>
<evidence type="ECO:0000313" key="3">
    <source>
        <dbReference type="Proteomes" id="UP000523795"/>
    </source>
</evidence>
<dbReference type="Pfam" id="PF07883">
    <property type="entry name" value="Cupin_2"/>
    <property type="match status" value="1"/>
</dbReference>
<name>A0ABX1JV33_9MICC</name>
<dbReference type="InterPro" id="IPR011051">
    <property type="entry name" value="RmlC_Cupin_sf"/>
</dbReference>
<feature type="domain" description="Cupin type-2" evidence="1">
    <location>
        <begin position="12"/>
        <end position="59"/>
    </location>
</feature>
<accession>A0ABX1JV33</accession>